<keyword evidence="2 6" id="KW-0489">Methyltransferase</keyword>
<comment type="similarity">
    <text evidence="6">Belongs to the methyltransferase superfamily. tRNA (adenine-N(6)-)-methyltransferase family.</text>
</comment>
<dbReference type="Proteomes" id="UP001152749">
    <property type="component" value="Chromosome"/>
</dbReference>
<proteinExistence type="inferred from homology"/>
<comment type="subcellular location">
    <subcellularLocation>
        <location evidence="6">Cytoplasm</location>
    </subcellularLocation>
</comment>
<dbReference type="HAMAP" id="MF_01872">
    <property type="entry name" value="tRNA_methyltr_YfiC"/>
    <property type="match status" value="1"/>
</dbReference>
<evidence type="ECO:0000256" key="4">
    <source>
        <dbReference type="ARBA" id="ARBA00022691"/>
    </source>
</evidence>
<evidence type="ECO:0000256" key="1">
    <source>
        <dbReference type="ARBA" id="ARBA00022490"/>
    </source>
</evidence>
<evidence type="ECO:0000256" key="2">
    <source>
        <dbReference type="ARBA" id="ARBA00022603"/>
    </source>
</evidence>
<evidence type="ECO:0000256" key="5">
    <source>
        <dbReference type="ARBA" id="ARBA00022694"/>
    </source>
</evidence>
<keyword evidence="4 6" id="KW-0949">S-adenosyl-L-methionine</keyword>
<keyword evidence="1 6" id="KW-0963">Cytoplasm</keyword>
<sequence>MSSLLPNLKLKIVNLQSQIKMFQFKQFSVLQDKTAMKVGTDGVLLGAWAPINHNPFSILDIGAGTGVIALMLAQRTPAEQIDALEIDEDAYEQAVDNFENSPWGDRLFCFHAGLDEFIEEPEDEYDLIVSNPPFYSENYKTENEQRDLARFQDAMPFEELIEAADLLLSENGIFAVILPHKEEENFIALAKESELYPIKITRVKGTPTSEIKRSLIAFSRNEIPETETNELTIEIERHVYTPEYIELTKDFYLKM</sequence>
<dbReference type="CDD" id="cd02440">
    <property type="entry name" value="AdoMet_MTases"/>
    <property type="match status" value="1"/>
</dbReference>
<dbReference type="InterPro" id="IPR007848">
    <property type="entry name" value="Small_mtfrase_dom"/>
</dbReference>
<evidence type="ECO:0000256" key="3">
    <source>
        <dbReference type="ARBA" id="ARBA00022679"/>
    </source>
</evidence>
<dbReference type="PRINTS" id="PR00507">
    <property type="entry name" value="N12N6MTFRASE"/>
</dbReference>
<evidence type="ECO:0000313" key="8">
    <source>
        <dbReference type="EMBL" id="CAI2766277.1"/>
    </source>
</evidence>
<dbReference type="AlphaFoldDB" id="A0A9W4TE01"/>
<dbReference type="InterPro" id="IPR022882">
    <property type="entry name" value="tRNA_adenine-N6_MeTrfase"/>
</dbReference>
<keyword evidence="3 6" id="KW-0808">Transferase</keyword>
<dbReference type="Gene3D" id="3.40.50.150">
    <property type="entry name" value="Vaccinia Virus protein VP39"/>
    <property type="match status" value="1"/>
</dbReference>
<reference evidence="8" key="1">
    <citation type="submission" date="2022-09" db="EMBL/GenBank/DDBJ databases">
        <authorList>
            <person name="Duchaud E."/>
        </authorList>
    </citation>
    <scope>NUCLEOTIDE SEQUENCE</scope>
    <source>
        <strain evidence="8">TRV642</strain>
    </source>
</reference>
<dbReference type="InterPro" id="IPR029063">
    <property type="entry name" value="SAM-dependent_MTases_sf"/>
</dbReference>
<dbReference type="PANTHER" id="PTHR47739:SF1">
    <property type="entry name" value="TRNA1(VAL) (ADENINE(37)-N6)-METHYLTRANSFERASE"/>
    <property type="match status" value="1"/>
</dbReference>
<dbReference type="GO" id="GO:0005737">
    <property type="term" value="C:cytoplasm"/>
    <property type="evidence" value="ECO:0007669"/>
    <property type="project" value="UniProtKB-SubCell"/>
</dbReference>
<evidence type="ECO:0000259" key="7">
    <source>
        <dbReference type="Pfam" id="PF05175"/>
    </source>
</evidence>
<dbReference type="InterPro" id="IPR002052">
    <property type="entry name" value="DNA_methylase_N6_adenine_CS"/>
</dbReference>
<dbReference type="GO" id="GO:0008033">
    <property type="term" value="P:tRNA processing"/>
    <property type="evidence" value="ECO:0007669"/>
    <property type="project" value="UniProtKB-UniRule"/>
</dbReference>
<comment type="catalytic activity">
    <reaction evidence="6">
        <text>adenosine(37) in tRNA1(Val) + S-adenosyl-L-methionine = N(6)-methyladenosine(37) in tRNA1(Val) + S-adenosyl-L-homocysteine + H(+)</text>
        <dbReference type="Rhea" id="RHEA:43160"/>
        <dbReference type="Rhea" id="RHEA-COMP:10369"/>
        <dbReference type="Rhea" id="RHEA-COMP:10370"/>
        <dbReference type="ChEBI" id="CHEBI:15378"/>
        <dbReference type="ChEBI" id="CHEBI:57856"/>
        <dbReference type="ChEBI" id="CHEBI:59789"/>
        <dbReference type="ChEBI" id="CHEBI:74411"/>
        <dbReference type="ChEBI" id="CHEBI:74449"/>
        <dbReference type="EC" id="2.1.1.223"/>
    </reaction>
</comment>
<dbReference type="SUPFAM" id="SSF53335">
    <property type="entry name" value="S-adenosyl-L-methionine-dependent methyltransferases"/>
    <property type="match status" value="1"/>
</dbReference>
<dbReference type="InterPro" id="IPR050210">
    <property type="entry name" value="tRNA_Adenine-N(6)_MTase"/>
</dbReference>
<dbReference type="PROSITE" id="PS00092">
    <property type="entry name" value="N6_MTASE"/>
    <property type="match status" value="1"/>
</dbReference>
<gene>
    <name evidence="8" type="ORF">TRV642_1285</name>
</gene>
<dbReference type="EMBL" id="OX336425">
    <property type="protein sequence ID" value="CAI2766277.1"/>
    <property type="molecule type" value="Genomic_DNA"/>
</dbReference>
<dbReference type="EC" id="2.1.1.223" evidence="6"/>
<dbReference type="Pfam" id="PF05175">
    <property type="entry name" value="MTS"/>
    <property type="match status" value="1"/>
</dbReference>
<dbReference type="KEGG" id="fcs:TRV642_1285"/>
<protein>
    <recommendedName>
        <fullName evidence="6">tRNA1(Val) (adenine(37)-N6)-methyltransferase</fullName>
        <ecNumber evidence="6">2.1.1.223</ecNumber>
    </recommendedName>
    <alternativeName>
        <fullName evidence="6">tRNA m6A37 methyltransferase</fullName>
    </alternativeName>
</protein>
<evidence type="ECO:0000256" key="6">
    <source>
        <dbReference type="HAMAP-Rule" id="MF_01872"/>
    </source>
</evidence>
<organism evidence="8 9">
    <name type="scientific">Flavobacterium collinsii</name>
    <dbReference type="NCBI Taxonomy" id="1114861"/>
    <lineage>
        <taxon>Bacteria</taxon>
        <taxon>Pseudomonadati</taxon>
        <taxon>Bacteroidota</taxon>
        <taxon>Flavobacteriia</taxon>
        <taxon>Flavobacteriales</taxon>
        <taxon>Flavobacteriaceae</taxon>
        <taxon>Flavobacterium</taxon>
    </lineage>
</organism>
<comment type="function">
    <text evidence="6">Specifically methylates the adenine in position 37 of tRNA(1)(Val) (anticodon cmo5UAC).</text>
</comment>
<evidence type="ECO:0000313" key="9">
    <source>
        <dbReference type="Proteomes" id="UP001152749"/>
    </source>
</evidence>
<accession>A0A9W4TE01</accession>
<dbReference type="PANTHER" id="PTHR47739">
    <property type="entry name" value="TRNA1(VAL) (ADENINE(37)-N6)-METHYLTRANSFERASE"/>
    <property type="match status" value="1"/>
</dbReference>
<feature type="domain" description="Methyltransferase small" evidence="7">
    <location>
        <begin position="57"/>
        <end position="177"/>
    </location>
</feature>
<dbReference type="GO" id="GO:0016430">
    <property type="term" value="F:tRNA (adenine-N6)-methyltransferase activity"/>
    <property type="evidence" value="ECO:0007669"/>
    <property type="project" value="UniProtKB-UniRule"/>
</dbReference>
<dbReference type="GO" id="GO:0003676">
    <property type="term" value="F:nucleic acid binding"/>
    <property type="evidence" value="ECO:0007669"/>
    <property type="project" value="InterPro"/>
</dbReference>
<name>A0A9W4TE01_9FLAO</name>
<keyword evidence="5 6" id="KW-0819">tRNA processing</keyword>
<dbReference type="GO" id="GO:0032259">
    <property type="term" value="P:methylation"/>
    <property type="evidence" value="ECO:0007669"/>
    <property type="project" value="UniProtKB-KW"/>
</dbReference>